<dbReference type="InterPro" id="IPR047655">
    <property type="entry name" value="Transpos_IS630-like"/>
</dbReference>
<dbReference type="GO" id="GO:0003676">
    <property type="term" value="F:nucleic acid binding"/>
    <property type="evidence" value="ECO:0007669"/>
    <property type="project" value="InterPro"/>
</dbReference>
<dbReference type="InterPro" id="IPR025959">
    <property type="entry name" value="Winged_HTH_dom"/>
</dbReference>
<gene>
    <name evidence="3" type="ORF">LCGC14_2447730</name>
</gene>
<dbReference type="AlphaFoldDB" id="A0A0F9C4M9"/>
<dbReference type="InterPro" id="IPR036397">
    <property type="entry name" value="RNaseH_sf"/>
</dbReference>
<protein>
    <recommendedName>
        <fullName evidence="4">Tc1-like transposase DDE domain-containing protein</fullName>
    </recommendedName>
</protein>
<organism evidence="3">
    <name type="scientific">marine sediment metagenome</name>
    <dbReference type="NCBI Taxonomy" id="412755"/>
    <lineage>
        <taxon>unclassified sequences</taxon>
        <taxon>metagenomes</taxon>
        <taxon>ecological metagenomes</taxon>
    </lineage>
</organism>
<proteinExistence type="predicted"/>
<evidence type="ECO:0008006" key="4">
    <source>
        <dbReference type="Google" id="ProtNLM"/>
    </source>
</evidence>
<evidence type="ECO:0000259" key="2">
    <source>
        <dbReference type="Pfam" id="PF13592"/>
    </source>
</evidence>
<sequence length="348" mass="41247">MERCAKLTEKQIKELKKFLKEKYRSQKETRRAQSILLLDQTIDHEVIQMTTGYSRRRIFFCRQSYLQEGLKGITDKRKKPIRRLLTAKQRQEINAILSNETPKAYGYKSANWTTVILADLIEARYDVKYRSKTSYYLLFKENKFSFHKPGKVYEKNDQERTARWRKEIKPRLKLAMADKNTVVLAEDEMILSSQTTFQKIWLPQGEYPKIEVSNTKENRSLYGFLNIKTGAAHAYKKERQNMFITVECLKAIRKLYPKKKLLIFWDGAGWHRGSEVQKFIEKDQKIETIYFPPYSPEENPQEHVWKAGRTHVTHNRFIKDIDLVTNEFVGYLKKSVFNYTLLGFSAVL</sequence>
<dbReference type="InterPro" id="IPR038717">
    <property type="entry name" value="Tc1-like_DDE_dom"/>
</dbReference>
<dbReference type="NCBIfam" id="NF033545">
    <property type="entry name" value="transpos_IS630"/>
    <property type="match status" value="1"/>
</dbReference>
<accession>A0A0F9C4M9</accession>
<feature type="domain" description="Winged helix-turn helix" evidence="2">
    <location>
        <begin position="111"/>
        <end position="167"/>
    </location>
</feature>
<dbReference type="Gene3D" id="3.30.420.10">
    <property type="entry name" value="Ribonuclease H-like superfamily/Ribonuclease H"/>
    <property type="match status" value="1"/>
</dbReference>
<comment type="caution">
    <text evidence="3">The sequence shown here is derived from an EMBL/GenBank/DDBJ whole genome shotgun (WGS) entry which is preliminary data.</text>
</comment>
<name>A0A0F9C4M9_9ZZZZ</name>
<dbReference type="EMBL" id="LAZR01037815">
    <property type="protein sequence ID" value="KKL21212.1"/>
    <property type="molecule type" value="Genomic_DNA"/>
</dbReference>
<feature type="domain" description="Tc1-like transposase DDE" evidence="1">
    <location>
        <begin position="185"/>
        <end position="322"/>
    </location>
</feature>
<reference evidence="3" key="1">
    <citation type="journal article" date="2015" name="Nature">
        <title>Complex archaea that bridge the gap between prokaryotes and eukaryotes.</title>
        <authorList>
            <person name="Spang A."/>
            <person name="Saw J.H."/>
            <person name="Jorgensen S.L."/>
            <person name="Zaremba-Niedzwiedzka K."/>
            <person name="Martijn J."/>
            <person name="Lind A.E."/>
            <person name="van Eijk R."/>
            <person name="Schleper C."/>
            <person name="Guy L."/>
            <person name="Ettema T.J."/>
        </authorList>
    </citation>
    <scope>NUCLEOTIDE SEQUENCE</scope>
</reference>
<dbReference type="Pfam" id="PF13592">
    <property type="entry name" value="HTH_33"/>
    <property type="match status" value="1"/>
</dbReference>
<evidence type="ECO:0000313" key="3">
    <source>
        <dbReference type="EMBL" id="KKL21212.1"/>
    </source>
</evidence>
<dbReference type="Pfam" id="PF13358">
    <property type="entry name" value="DDE_3"/>
    <property type="match status" value="1"/>
</dbReference>
<evidence type="ECO:0000259" key="1">
    <source>
        <dbReference type="Pfam" id="PF13358"/>
    </source>
</evidence>